<protein>
    <submittedName>
        <fullName evidence="2">Uncharacterized protein</fullName>
    </submittedName>
</protein>
<feature type="transmembrane region" description="Helical" evidence="1">
    <location>
        <begin position="273"/>
        <end position="293"/>
    </location>
</feature>
<organism evidence="2 3">
    <name type="scientific">Faecalibacter rhinopitheci</name>
    <dbReference type="NCBI Taxonomy" id="2779678"/>
    <lineage>
        <taxon>Bacteria</taxon>
        <taxon>Pseudomonadati</taxon>
        <taxon>Bacteroidota</taxon>
        <taxon>Flavobacteriia</taxon>
        <taxon>Flavobacteriales</taxon>
        <taxon>Weeksellaceae</taxon>
        <taxon>Faecalibacter</taxon>
    </lineage>
</organism>
<sequence>MTSNQEIDLFKIINKTFTSFFRFIKDNLLMMFFLTIIGAILGYFVSPVLKKYESRILVSPNYGTVDYLYNEIDLINSKIKDKDTVFLNSIGLTSPISKISIEPVNSVYQFVQESEKNYDLIKLFAEDGDINKVADDEKTSKNYRVHQINIITKKQTLNESNIDKLMHFLNENKHYNEVKKVLIKNNEARIISNGKTIEQINSVLAKFNTDVTDNKSPNLVYFNDNNQLNDLINTKNNLIKENESLILEKINSTNIIKKTSHFLNIQEESKTKLLVIVFPFLFLSIFLIIKMILKK</sequence>
<keyword evidence="1" id="KW-0472">Membrane</keyword>
<keyword evidence="1" id="KW-1133">Transmembrane helix</keyword>
<proteinExistence type="predicted"/>
<comment type="caution">
    <text evidence="2">The sequence shown here is derived from an EMBL/GenBank/DDBJ whole genome shotgun (WGS) entry which is preliminary data.</text>
</comment>
<gene>
    <name evidence="2" type="ORF">IM532_09630</name>
</gene>
<keyword evidence="3" id="KW-1185">Reference proteome</keyword>
<evidence type="ECO:0000313" key="2">
    <source>
        <dbReference type="EMBL" id="MBF0597704.1"/>
    </source>
</evidence>
<keyword evidence="1" id="KW-0812">Transmembrane</keyword>
<evidence type="ECO:0000313" key="3">
    <source>
        <dbReference type="Proteomes" id="UP000608754"/>
    </source>
</evidence>
<accession>A0A8J7FQC8</accession>
<feature type="transmembrane region" description="Helical" evidence="1">
    <location>
        <begin position="28"/>
        <end position="49"/>
    </location>
</feature>
<reference evidence="2" key="1">
    <citation type="submission" date="2020-10" db="EMBL/GenBank/DDBJ databases">
        <authorList>
            <person name="Lu T."/>
            <person name="Wang Q."/>
            <person name="Han X."/>
        </authorList>
    </citation>
    <scope>NUCLEOTIDE SEQUENCE</scope>
    <source>
        <strain evidence="2">WQ 117</strain>
    </source>
</reference>
<dbReference type="Proteomes" id="UP000608754">
    <property type="component" value="Unassembled WGS sequence"/>
</dbReference>
<dbReference type="RefSeq" id="WP_194183252.1">
    <property type="nucleotide sequence ID" value="NZ_JADGIK010000006.1"/>
</dbReference>
<dbReference type="AlphaFoldDB" id="A0A8J7FQC8"/>
<evidence type="ECO:0000256" key="1">
    <source>
        <dbReference type="SAM" id="Phobius"/>
    </source>
</evidence>
<dbReference type="EMBL" id="JADGIK010000006">
    <property type="protein sequence ID" value="MBF0597704.1"/>
    <property type="molecule type" value="Genomic_DNA"/>
</dbReference>
<name>A0A8J7FQC8_9FLAO</name>